<dbReference type="EMBL" id="JAQIBD010000001">
    <property type="protein sequence ID" value="MDM5270784.1"/>
    <property type="molecule type" value="Genomic_DNA"/>
</dbReference>
<comment type="caution">
    <text evidence="1">The sequence shown here is derived from an EMBL/GenBank/DDBJ whole genome shotgun (WGS) entry which is preliminary data.</text>
</comment>
<gene>
    <name evidence="1" type="ORF">PGH07_01180</name>
</gene>
<organism evidence="1 2">
    <name type="scientific">Sulfurovum zhangzhouensis</name>
    <dbReference type="NCBI Taxonomy" id="3019067"/>
    <lineage>
        <taxon>Bacteria</taxon>
        <taxon>Pseudomonadati</taxon>
        <taxon>Campylobacterota</taxon>
        <taxon>Epsilonproteobacteria</taxon>
        <taxon>Campylobacterales</taxon>
        <taxon>Sulfurovaceae</taxon>
        <taxon>Sulfurovum</taxon>
    </lineage>
</organism>
<reference evidence="1" key="1">
    <citation type="submission" date="2023-01" db="EMBL/GenBank/DDBJ databases">
        <title>Sulfurovum sp. zt1-1 genome assembly.</title>
        <authorList>
            <person name="Wang J."/>
        </authorList>
    </citation>
    <scope>NUCLEOTIDE SEQUENCE</scope>
    <source>
        <strain evidence="1">Zt1-1</strain>
    </source>
</reference>
<sequence length="203" mass="23435">MGSITIISKENNKVKKKNPRPKTLEWNMEYLHEVKMYAKDSFWGDWIKNRFDLALIRIFYTQVPQLSNGAEIKITDGKSVIIGKRIDKDTAVLTSGYKMKGVYSKEWAEEKGFVYAPQYQVRINIDHKGHFLKRYKKRGFDLRLVAAFIGKVAQAKLGQKVKMISDEEIIVGKRLDAAHAVLITGMVRGEMVWNDYVDTKMKT</sequence>
<dbReference type="RefSeq" id="WP_289412060.1">
    <property type="nucleotide sequence ID" value="NZ_JAQIBD010000001.1"/>
</dbReference>
<proteinExistence type="predicted"/>
<keyword evidence="2" id="KW-1185">Reference proteome</keyword>
<dbReference type="Proteomes" id="UP001169069">
    <property type="component" value="Unassembled WGS sequence"/>
</dbReference>
<protein>
    <submittedName>
        <fullName evidence="1">Uncharacterized protein</fullName>
    </submittedName>
</protein>
<evidence type="ECO:0000313" key="2">
    <source>
        <dbReference type="Proteomes" id="UP001169069"/>
    </source>
</evidence>
<name>A0ABT7QVB7_9BACT</name>
<evidence type="ECO:0000313" key="1">
    <source>
        <dbReference type="EMBL" id="MDM5270784.1"/>
    </source>
</evidence>
<accession>A0ABT7QVB7</accession>